<reference evidence="2 3" key="1">
    <citation type="journal article" date="2018" name="Aquat. Microb. Ecol.">
        <title>Gammaproteobacterial methanotrophs dominate.</title>
        <authorList>
            <person name="Rissanen A.J."/>
            <person name="Saarenheimo J."/>
            <person name="Tiirola M."/>
            <person name="Peura S."/>
            <person name="Aalto S.L."/>
            <person name="Karvinen A."/>
            <person name="Nykanen H."/>
        </authorList>
    </citation>
    <scope>NUCLEOTIDE SEQUENCE [LARGE SCALE GENOMIC DNA]</scope>
    <source>
        <strain evidence="2">AMbin10</strain>
    </source>
</reference>
<comment type="caution">
    <text evidence="2">The sequence shown here is derived from an EMBL/GenBank/DDBJ whole genome shotgun (WGS) entry which is preliminary data.</text>
</comment>
<dbReference type="InterPro" id="IPR052919">
    <property type="entry name" value="TA_system_RNase"/>
</dbReference>
<dbReference type="Gene3D" id="3.40.50.1010">
    <property type="entry name" value="5'-nuclease"/>
    <property type="match status" value="1"/>
</dbReference>
<evidence type="ECO:0000313" key="3">
    <source>
        <dbReference type="Proteomes" id="UP000249396"/>
    </source>
</evidence>
<dbReference type="PANTHER" id="PTHR36173">
    <property type="entry name" value="RIBONUCLEASE VAPC16-RELATED"/>
    <property type="match status" value="1"/>
</dbReference>
<dbReference type="EMBL" id="QJPH01000410">
    <property type="protein sequence ID" value="PZN74868.1"/>
    <property type="molecule type" value="Genomic_DNA"/>
</dbReference>
<dbReference type="PANTHER" id="PTHR36173:SF1">
    <property type="entry name" value="RIBONUCLEASE VAPC22"/>
    <property type="match status" value="1"/>
</dbReference>
<dbReference type="InterPro" id="IPR029060">
    <property type="entry name" value="PIN-like_dom_sf"/>
</dbReference>
<accession>A0A2W4R412</accession>
<gene>
    <name evidence="2" type="ORF">DM484_20190</name>
</gene>
<sequence length="137" mass="15559">MILLDTHAWTRWLHPELGPNLTPPIRRWIEESDETLVVSVISCLEISQLVKKGTLTLPSPLPHWFDLALDAAGITCLPLNPVLLYASVGLPEIHKDPADRIIIATAQYYDAWLVTRDENIQKYPNLRTLWNSAPGWQ</sequence>
<protein>
    <submittedName>
        <fullName evidence="2">PIN domain nuclease</fullName>
    </submittedName>
</protein>
<organism evidence="2 3">
    <name type="scientific">Candidatus Methylumidiphilus alinenensis</name>
    <dbReference type="NCBI Taxonomy" id="2202197"/>
    <lineage>
        <taxon>Bacteria</taxon>
        <taxon>Pseudomonadati</taxon>
        <taxon>Pseudomonadota</taxon>
        <taxon>Gammaproteobacteria</taxon>
        <taxon>Methylococcales</taxon>
        <taxon>Candidatus Methylumidiphilus</taxon>
    </lineage>
</organism>
<dbReference type="Pfam" id="PF01850">
    <property type="entry name" value="PIN"/>
    <property type="match status" value="1"/>
</dbReference>
<evidence type="ECO:0000259" key="1">
    <source>
        <dbReference type="Pfam" id="PF01850"/>
    </source>
</evidence>
<proteinExistence type="predicted"/>
<feature type="domain" description="PIN" evidence="1">
    <location>
        <begin position="2"/>
        <end position="124"/>
    </location>
</feature>
<dbReference type="InterPro" id="IPR041705">
    <property type="entry name" value="PIN_Sll0205"/>
</dbReference>
<evidence type="ECO:0000313" key="2">
    <source>
        <dbReference type="EMBL" id="PZN74868.1"/>
    </source>
</evidence>
<dbReference type="Proteomes" id="UP000249396">
    <property type="component" value="Unassembled WGS sequence"/>
</dbReference>
<name>A0A2W4R412_9GAMM</name>
<dbReference type="SUPFAM" id="SSF88723">
    <property type="entry name" value="PIN domain-like"/>
    <property type="match status" value="1"/>
</dbReference>
<dbReference type="AlphaFoldDB" id="A0A2W4R412"/>
<dbReference type="InterPro" id="IPR002716">
    <property type="entry name" value="PIN_dom"/>
</dbReference>
<dbReference type="CDD" id="cd09872">
    <property type="entry name" value="PIN_Sll0205-like"/>
    <property type="match status" value="1"/>
</dbReference>